<dbReference type="Pfam" id="PF20231">
    <property type="entry name" value="DUF6589"/>
    <property type="match status" value="1"/>
</dbReference>
<proteinExistence type="predicted"/>
<feature type="region of interest" description="Disordered" evidence="1">
    <location>
        <begin position="59"/>
        <end position="78"/>
    </location>
</feature>
<dbReference type="EMBL" id="KQ086205">
    <property type="protein sequence ID" value="KLO06460.1"/>
    <property type="molecule type" value="Genomic_DNA"/>
</dbReference>
<evidence type="ECO:0000313" key="4">
    <source>
        <dbReference type="Proteomes" id="UP000053477"/>
    </source>
</evidence>
<sequence length="732" mass="84204">ATLAKTIAEIINFMLSKNINLPLFLAALTWGTPECTQDRTIMRARSVLMNSLELSQILEKWHKPPRPPGSTNPRPTGAKPAIERVAKLCVVDIVKRELANLSEIVWNDSRKMTEQDITSLHIKQITSEMKAAAPMLWELFDTMARSSKQMKRNKRKDPDRIITIVLSMLLYSRNQHCNKLQKVFGIYFKCRQLSIRGFDVLHQLGITMSSTWAQNTLNGIAQDNMDTLVQYMDKLLVVLTYDNVNIKRVVYEQRADHQTTFDNGAAATGFVKQSCGPLTPDQITRIKAARAEGIFKPIDCQFIYELEETANRTLHPHIRFRILQALLDSPEFNFKAYQYRTSPLFDPPNAVRPLRPDDTAIQFLFRTVKMEETSYEGNDNVVKEILRQLKLDSIESREKLGREKMIPIVGDQLTVDRLRNLYKFRAEDNSSYERMEHILDTFGWFHLEMIDAVSLHRQYSGSAATRGLLHDFTLLNKKGISRTITKGPFFHHLDEAIHHRLEAHLRYAWIITAGVKKLSDLRERTPEQLLALAERVYLEHASTLALDKMALSGNCDDIRHQAVMWNRDGLHYVTLRKAVKEGDVGIMEAMLPRLLFRFIGGKNKRYTGEILELIQALHRELPSDVCDIVREHFWLINFQGQRDTFLPHDLGQEHNIKGIKVRQGIAGGPYGDWEFLYKYSPATRTMLQANKHVEGEFGADKRGTKHSPPDKEGDIKKLMQSYEASKIYDYQG</sequence>
<gene>
    <name evidence="3" type="ORF">SCHPADRAFT_805408</name>
</gene>
<keyword evidence="4" id="KW-1185">Reference proteome</keyword>
<reference evidence="3 4" key="1">
    <citation type="submission" date="2015-04" db="EMBL/GenBank/DDBJ databases">
        <title>Complete genome sequence of Schizopora paradoxa KUC8140, a cosmopolitan wood degrader in East Asia.</title>
        <authorList>
            <consortium name="DOE Joint Genome Institute"/>
            <person name="Min B."/>
            <person name="Park H."/>
            <person name="Jang Y."/>
            <person name="Kim J.-J."/>
            <person name="Kim K.H."/>
            <person name="Pangilinan J."/>
            <person name="Lipzen A."/>
            <person name="Riley R."/>
            <person name="Grigoriev I.V."/>
            <person name="Spatafora J.W."/>
            <person name="Choi I.-G."/>
        </authorList>
    </citation>
    <scope>NUCLEOTIDE SEQUENCE [LARGE SCALE GENOMIC DNA]</scope>
    <source>
        <strain evidence="3 4">KUC8140</strain>
    </source>
</reference>
<feature type="region of interest" description="Disordered" evidence="1">
    <location>
        <begin position="695"/>
        <end position="716"/>
    </location>
</feature>
<feature type="non-terminal residue" evidence="3">
    <location>
        <position position="1"/>
    </location>
</feature>
<name>A0A0H2R3V8_9AGAM</name>
<protein>
    <recommendedName>
        <fullName evidence="2">DUF6589 domain-containing protein</fullName>
    </recommendedName>
</protein>
<organism evidence="3 4">
    <name type="scientific">Schizopora paradoxa</name>
    <dbReference type="NCBI Taxonomy" id="27342"/>
    <lineage>
        <taxon>Eukaryota</taxon>
        <taxon>Fungi</taxon>
        <taxon>Dikarya</taxon>
        <taxon>Basidiomycota</taxon>
        <taxon>Agaricomycotina</taxon>
        <taxon>Agaricomycetes</taxon>
        <taxon>Hymenochaetales</taxon>
        <taxon>Schizoporaceae</taxon>
        <taxon>Schizopora</taxon>
    </lineage>
</organism>
<dbReference type="STRING" id="27342.A0A0H2R3V8"/>
<dbReference type="AlphaFoldDB" id="A0A0H2R3V8"/>
<dbReference type="OrthoDB" id="3251235at2759"/>
<dbReference type="Proteomes" id="UP000053477">
    <property type="component" value="Unassembled WGS sequence"/>
</dbReference>
<feature type="non-terminal residue" evidence="3">
    <location>
        <position position="732"/>
    </location>
</feature>
<accession>A0A0H2R3V8</accession>
<evidence type="ECO:0000313" key="3">
    <source>
        <dbReference type="EMBL" id="KLO06460.1"/>
    </source>
</evidence>
<dbReference type="InParanoid" id="A0A0H2R3V8"/>
<evidence type="ECO:0000256" key="1">
    <source>
        <dbReference type="SAM" id="MobiDB-lite"/>
    </source>
</evidence>
<evidence type="ECO:0000259" key="2">
    <source>
        <dbReference type="Pfam" id="PF20231"/>
    </source>
</evidence>
<dbReference type="InterPro" id="IPR046496">
    <property type="entry name" value="DUF6589"/>
</dbReference>
<feature type="domain" description="DUF6589" evidence="2">
    <location>
        <begin position="300"/>
        <end position="706"/>
    </location>
</feature>